<comment type="function">
    <text evidence="1 6">Removes the N-terminal methionine from nascent proteins. The N-terminal methionine is often cleaved when the second residue in the primary sequence is small and uncharged (Met-Ala-, Cys, Gly, Pro, Ser, Thr, or Val). Requires deformylation of the N(alpha)-formylated initiator methionine before it can be hydrolyzed.</text>
</comment>
<comment type="cofactor">
    <cofactor evidence="6">
        <name>Co(2+)</name>
        <dbReference type="ChEBI" id="CHEBI:48828"/>
    </cofactor>
    <cofactor evidence="6">
        <name>Zn(2+)</name>
        <dbReference type="ChEBI" id="CHEBI:29105"/>
    </cofactor>
    <cofactor evidence="6">
        <name>Mn(2+)</name>
        <dbReference type="ChEBI" id="CHEBI:29035"/>
    </cofactor>
    <cofactor evidence="6">
        <name>Fe(2+)</name>
        <dbReference type="ChEBI" id="CHEBI:29033"/>
    </cofactor>
    <text evidence="6">Binds 2 divalent metal cations per subunit. Has a high-affinity and a low affinity metal-binding site. The true nature of the physiological cofactor is under debate. The enzyme is active with cobalt, zinc, manganese or divalent iron ions. Most likely, methionine aminopeptidases function as mononuclear Fe(2+)-metalloproteases under physiological conditions, and the catalytically relevant metal-binding site has been assigned to the histidine-containing high-affinity site.</text>
</comment>
<comment type="subunit">
    <text evidence="6">Monomer.</text>
</comment>
<name>A0A1F7ULR8_9BACT</name>
<keyword evidence="4 6" id="KW-0479">Metal-binding</keyword>
<dbReference type="EC" id="3.4.11.18" evidence="6 7"/>
<evidence type="ECO:0000256" key="2">
    <source>
        <dbReference type="ARBA" id="ARBA00022438"/>
    </source>
</evidence>
<organism evidence="9 10">
    <name type="scientific">Candidatus Uhrbacteria bacterium RIFCSPHIGHO2_12_FULL_54_23</name>
    <dbReference type="NCBI Taxonomy" id="1802397"/>
    <lineage>
        <taxon>Bacteria</taxon>
        <taxon>Candidatus Uhriibacteriota</taxon>
    </lineage>
</organism>
<keyword evidence="3 6" id="KW-0645">Protease</keyword>
<evidence type="ECO:0000256" key="6">
    <source>
        <dbReference type="HAMAP-Rule" id="MF_01974"/>
    </source>
</evidence>
<comment type="caution">
    <text evidence="9">The sequence shown here is derived from an EMBL/GenBank/DDBJ whole genome shotgun (WGS) entry which is preliminary data.</text>
</comment>
<comment type="similarity">
    <text evidence="6">Belongs to the peptidase M24A family. Methionine aminopeptidase type 1 subfamily.</text>
</comment>
<sequence>MPNRIIPKTQREIDVMRQGGRILGRVLKDVAGAAVPGAPLADLDALAEKKIRAAGALPAFLGYRGFPATLCVSVNEEVVHGNGTRDRNLKEGEVAGLDLGLVYEGMIVDAAVTVGVGKVAKEARRLIRAAEEAFQRAIEGVRAGARVGDISAAVQSYVEAQGFGVVRDLVGHGVGKSLHEPPEVPNFGASGTGPTLIAGATIAIEPMITAGDWRVKTLPDGWTVVTADGLLSAHFEHTIVVTEKGCEVLTAS</sequence>
<dbReference type="Proteomes" id="UP000176604">
    <property type="component" value="Unassembled WGS sequence"/>
</dbReference>
<evidence type="ECO:0000256" key="7">
    <source>
        <dbReference type="RuleBase" id="RU003653"/>
    </source>
</evidence>
<dbReference type="GO" id="GO:0005829">
    <property type="term" value="C:cytosol"/>
    <property type="evidence" value="ECO:0007669"/>
    <property type="project" value="TreeGrafter"/>
</dbReference>
<dbReference type="NCBIfam" id="TIGR00500">
    <property type="entry name" value="met_pdase_I"/>
    <property type="match status" value="1"/>
</dbReference>
<evidence type="ECO:0000313" key="9">
    <source>
        <dbReference type="EMBL" id="OGL78684.1"/>
    </source>
</evidence>
<feature type="binding site" evidence="6">
    <location>
        <position position="172"/>
    </location>
    <ligand>
        <name>a divalent metal cation</name>
        <dbReference type="ChEBI" id="CHEBI:60240"/>
        <label>2</label>
        <note>catalytic</note>
    </ligand>
</feature>
<dbReference type="Gene3D" id="3.90.230.10">
    <property type="entry name" value="Creatinase/methionine aminopeptidase superfamily"/>
    <property type="match status" value="1"/>
</dbReference>
<dbReference type="InterPro" id="IPR000994">
    <property type="entry name" value="Pept_M24"/>
</dbReference>
<feature type="binding site" evidence="6">
    <location>
        <position position="109"/>
    </location>
    <ligand>
        <name>a divalent metal cation</name>
        <dbReference type="ChEBI" id="CHEBI:60240"/>
        <label>1</label>
    </ligand>
</feature>
<feature type="binding site" evidence="6">
    <location>
        <position position="80"/>
    </location>
    <ligand>
        <name>substrate</name>
    </ligand>
</feature>
<dbReference type="PANTHER" id="PTHR43330:SF27">
    <property type="entry name" value="METHIONINE AMINOPEPTIDASE"/>
    <property type="match status" value="1"/>
</dbReference>
<dbReference type="CDD" id="cd01086">
    <property type="entry name" value="MetAP1"/>
    <property type="match status" value="1"/>
</dbReference>
<dbReference type="GO" id="GO:0006508">
    <property type="term" value="P:proteolysis"/>
    <property type="evidence" value="ECO:0007669"/>
    <property type="project" value="UniProtKB-KW"/>
</dbReference>
<feature type="binding site" evidence="6">
    <location>
        <position position="109"/>
    </location>
    <ligand>
        <name>a divalent metal cation</name>
        <dbReference type="ChEBI" id="CHEBI:60240"/>
        <label>2</label>
        <note>catalytic</note>
    </ligand>
</feature>
<reference evidence="9 10" key="1">
    <citation type="journal article" date="2016" name="Nat. Commun.">
        <title>Thousands of microbial genomes shed light on interconnected biogeochemical processes in an aquifer system.</title>
        <authorList>
            <person name="Anantharaman K."/>
            <person name="Brown C.T."/>
            <person name="Hug L.A."/>
            <person name="Sharon I."/>
            <person name="Castelle C.J."/>
            <person name="Probst A.J."/>
            <person name="Thomas B.C."/>
            <person name="Singh A."/>
            <person name="Wilkins M.J."/>
            <person name="Karaoz U."/>
            <person name="Brodie E.L."/>
            <person name="Williams K.H."/>
            <person name="Hubbard S.S."/>
            <person name="Banfield J.F."/>
        </authorList>
    </citation>
    <scope>NUCLEOTIDE SEQUENCE [LARGE SCALE GENOMIC DNA]</scope>
</reference>
<evidence type="ECO:0000256" key="3">
    <source>
        <dbReference type="ARBA" id="ARBA00022670"/>
    </source>
</evidence>
<dbReference type="GO" id="GO:0070006">
    <property type="term" value="F:metalloaminopeptidase activity"/>
    <property type="evidence" value="ECO:0007669"/>
    <property type="project" value="UniProtKB-UniRule"/>
</dbReference>
<keyword evidence="2 6" id="KW-0031">Aminopeptidase</keyword>
<dbReference type="GO" id="GO:0046872">
    <property type="term" value="F:metal ion binding"/>
    <property type="evidence" value="ECO:0007669"/>
    <property type="project" value="UniProtKB-UniRule"/>
</dbReference>
<dbReference type="PRINTS" id="PR00599">
    <property type="entry name" value="MAPEPTIDASE"/>
</dbReference>
<protein>
    <recommendedName>
        <fullName evidence="6 7">Methionine aminopeptidase</fullName>
        <shortName evidence="6">MAP</shortName>
        <shortName evidence="6">MetAP</shortName>
        <ecNumber evidence="6 7">3.4.11.18</ecNumber>
    </recommendedName>
    <alternativeName>
        <fullName evidence="6">Peptidase M</fullName>
    </alternativeName>
</protein>
<feature type="binding site" evidence="6">
    <location>
        <position position="236"/>
    </location>
    <ligand>
        <name>a divalent metal cation</name>
        <dbReference type="ChEBI" id="CHEBI:60240"/>
        <label>2</label>
        <note>catalytic</note>
    </ligand>
</feature>
<feature type="binding site" evidence="6">
    <location>
        <position position="205"/>
    </location>
    <ligand>
        <name>a divalent metal cation</name>
        <dbReference type="ChEBI" id="CHEBI:60240"/>
        <label>2</label>
        <note>catalytic</note>
    </ligand>
</feature>
<dbReference type="STRING" id="1802397.A3J43_03175"/>
<feature type="binding site" evidence="6">
    <location>
        <position position="98"/>
    </location>
    <ligand>
        <name>a divalent metal cation</name>
        <dbReference type="ChEBI" id="CHEBI:60240"/>
        <label>1</label>
    </ligand>
</feature>
<keyword evidence="5 6" id="KW-0378">Hydrolase</keyword>
<evidence type="ECO:0000256" key="1">
    <source>
        <dbReference type="ARBA" id="ARBA00002521"/>
    </source>
</evidence>
<dbReference type="AlphaFoldDB" id="A0A1F7ULR8"/>
<dbReference type="Pfam" id="PF00557">
    <property type="entry name" value="Peptidase_M24"/>
    <property type="match status" value="1"/>
</dbReference>
<feature type="binding site" evidence="6">
    <location>
        <position position="236"/>
    </location>
    <ligand>
        <name>a divalent metal cation</name>
        <dbReference type="ChEBI" id="CHEBI:60240"/>
        <label>1</label>
    </ligand>
</feature>
<accession>A0A1F7ULR8</accession>
<feature type="binding site" evidence="6">
    <location>
        <position position="179"/>
    </location>
    <ligand>
        <name>substrate</name>
    </ligand>
</feature>
<dbReference type="SUPFAM" id="SSF55920">
    <property type="entry name" value="Creatinase/aminopeptidase"/>
    <property type="match status" value="1"/>
</dbReference>
<proteinExistence type="inferred from homology"/>
<evidence type="ECO:0000256" key="4">
    <source>
        <dbReference type="ARBA" id="ARBA00022723"/>
    </source>
</evidence>
<feature type="domain" description="Peptidase M24" evidence="8">
    <location>
        <begin position="15"/>
        <end position="243"/>
    </location>
</feature>
<dbReference type="HAMAP" id="MF_01974">
    <property type="entry name" value="MetAP_1"/>
    <property type="match status" value="1"/>
</dbReference>
<comment type="catalytic activity">
    <reaction evidence="6 7">
        <text>Release of N-terminal amino acids, preferentially methionine, from peptides and arylamides.</text>
        <dbReference type="EC" id="3.4.11.18"/>
    </reaction>
</comment>
<evidence type="ECO:0000313" key="10">
    <source>
        <dbReference type="Proteomes" id="UP000176604"/>
    </source>
</evidence>
<evidence type="ECO:0000259" key="8">
    <source>
        <dbReference type="Pfam" id="PF00557"/>
    </source>
</evidence>
<evidence type="ECO:0000256" key="5">
    <source>
        <dbReference type="ARBA" id="ARBA00022801"/>
    </source>
</evidence>
<gene>
    <name evidence="6" type="primary">map</name>
    <name evidence="9" type="ORF">A3J43_03175</name>
</gene>
<dbReference type="InterPro" id="IPR001714">
    <property type="entry name" value="Pept_M24_MAP"/>
</dbReference>
<dbReference type="PANTHER" id="PTHR43330">
    <property type="entry name" value="METHIONINE AMINOPEPTIDASE"/>
    <property type="match status" value="1"/>
</dbReference>
<dbReference type="InterPro" id="IPR002467">
    <property type="entry name" value="Pept_M24A_MAP1"/>
</dbReference>
<dbReference type="InterPro" id="IPR036005">
    <property type="entry name" value="Creatinase/aminopeptidase-like"/>
</dbReference>
<dbReference type="EMBL" id="MGEF01000026">
    <property type="protein sequence ID" value="OGL78684.1"/>
    <property type="molecule type" value="Genomic_DNA"/>
</dbReference>
<dbReference type="GO" id="GO:0004239">
    <property type="term" value="F:initiator methionyl aminopeptidase activity"/>
    <property type="evidence" value="ECO:0007669"/>
    <property type="project" value="UniProtKB-UniRule"/>
</dbReference>